<organism evidence="1 2">
    <name type="scientific">Piscinibacter terrae</name>
    <dbReference type="NCBI Taxonomy" id="2496871"/>
    <lineage>
        <taxon>Bacteria</taxon>
        <taxon>Pseudomonadati</taxon>
        <taxon>Pseudomonadota</taxon>
        <taxon>Betaproteobacteria</taxon>
        <taxon>Burkholderiales</taxon>
        <taxon>Sphaerotilaceae</taxon>
        <taxon>Piscinibacter</taxon>
    </lineage>
</organism>
<gene>
    <name evidence="1" type="ORF">DZC73_25475</name>
</gene>
<evidence type="ECO:0000313" key="1">
    <source>
        <dbReference type="EMBL" id="RQP21974.1"/>
    </source>
</evidence>
<dbReference type="Proteomes" id="UP000267464">
    <property type="component" value="Unassembled WGS sequence"/>
</dbReference>
<sequence>MSLQARAVQPRVTDMPITSTDLARRGWLIGAGAAALAGALPLSSLAHGTAPHVEMWSSEGCECCDQWAKHLQNYLFVVTQRKVEEVAAVRKQLGMPEKYAGCHVARAGRYVIDGHVPALDILTLMREQPQAIGLAVPDMPTGSPGMERGGRKDPYQVLLIGLDASATVFKSYS</sequence>
<name>A0A3N7HIW2_9BURK</name>
<dbReference type="AlphaFoldDB" id="A0A3N7HIW2"/>
<dbReference type="EMBL" id="QUSW01000009">
    <property type="protein sequence ID" value="RQP21974.1"/>
    <property type="molecule type" value="Genomic_DNA"/>
</dbReference>
<reference evidence="1 2" key="1">
    <citation type="submission" date="2018-08" db="EMBL/GenBank/DDBJ databases">
        <authorList>
            <person name="Khan S.A."/>
            <person name="Jeon C.O."/>
            <person name="Chun B.H."/>
            <person name="Jeong S.E."/>
        </authorList>
    </citation>
    <scope>NUCLEOTIDE SEQUENCE [LARGE SCALE GENOMIC DNA]</scope>
    <source>
        <strain evidence="1 2">S-16</strain>
    </source>
</reference>
<comment type="caution">
    <text evidence="1">The sequence shown here is derived from an EMBL/GenBank/DDBJ whole genome shotgun (WGS) entry which is preliminary data.</text>
</comment>
<protein>
    <submittedName>
        <fullName evidence="1">DUF411 domain-containing protein</fullName>
    </submittedName>
</protein>
<dbReference type="Pfam" id="PF04214">
    <property type="entry name" value="DUF411"/>
    <property type="match status" value="1"/>
</dbReference>
<dbReference type="InterPro" id="IPR006311">
    <property type="entry name" value="TAT_signal"/>
</dbReference>
<dbReference type="PROSITE" id="PS51318">
    <property type="entry name" value="TAT"/>
    <property type="match status" value="1"/>
</dbReference>
<reference evidence="1 2" key="2">
    <citation type="submission" date="2018-12" db="EMBL/GenBank/DDBJ databases">
        <title>Rhizobacter gummiphilus sp. nov., a rubber-degrading bacterium isolated from the soil of a botanical garden in Japan.</title>
        <authorList>
            <person name="Shunsuke S.S."/>
        </authorList>
    </citation>
    <scope>NUCLEOTIDE SEQUENCE [LARGE SCALE GENOMIC DNA]</scope>
    <source>
        <strain evidence="1 2">S-16</strain>
    </source>
</reference>
<evidence type="ECO:0000313" key="2">
    <source>
        <dbReference type="Proteomes" id="UP000267464"/>
    </source>
</evidence>
<proteinExistence type="predicted"/>
<accession>A0A3N7HIW2</accession>
<keyword evidence="2" id="KW-1185">Reference proteome</keyword>
<dbReference type="InterPro" id="IPR007332">
    <property type="entry name" value="DUF411"/>
</dbReference>